<dbReference type="Proteomes" id="UP000887540">
    <property type="component" value="Unplaced"/>
</dbReference>
<evidence type="ECO:0000313" key="3">
    <source>
        <dbReference type="Proteomes" id="UP000887540"/>
    </source>
</evidence>
<feature type="compositionally biased region" description="Basic and acidic residues" evidence="1">
    <location>
        <begin position="1"/>
        <end position="15"/>
    </location>
</feature>
<keyword evidence="2" id="KW-1133">Transmembrane helix</keyword>
<accession>A0A914D395</accession>
<evidence type="ECO:0000313" key="4">
    <source>
        <dbReference type="WBParaSite" id="ACRNAN_scaffold17496.g8202.t1"/>
    </source>
</evidence>
<keyword evidence="2" id="KW-0472">Membrane</keyword>
<proteinExistence type="predicted"/>
<organism evidence="3 4">
    <name type="scientific">Acrobeloides nanus</name>
    <dbReference type="NCBI Taxonomy" id="290746"/>
    <lineage>
        <taxon>Eukaryota</taxon>
        <taxon>Metazoa</taxon>
        <taxon>Ecdysozoa</taxon>
        <taxon>Nematoda</taxon>
        <taxon>Chromadorea</taxon>
        <taxon>Rhabditida</taxon>
        <taxon>Tylenchina</taxon>
        <taxon>Cephalobomorpha</taxon>
        <taxon>Cephaloboidea</taxon>
        <taxon>Cephalobidae</taxon>
        <taxon>Acrobeloides</taxon>
    </lineage>
</organism>
<name>A0A914D395_9BILA</name>
<feature type="transmembrane region" description="Helical" evidence="2">
    <location>
        <begin position="73"/>
        <end position="89"/>
    </location>
</feature>
<protein>
    <submittedName>
        <fullName evidence="4">Uncharacterized protein</fullName>
    </submittedName>
</protein>
<keyword evidence="2" id="KW-0812">Transmembrane</keyword>
<feature type="compositionally biased region" description="Polar residues" evidence="1">
    <location>
        <begin position="16"/>
        <end position="30"/>
    </location>
</feature>
<reference evidence="4" key="1">
    <citation type="submission" date="2022-11" db="UniProtKB">
        <authorList>
            <consortium name="WormBaseParasite"/>
        </authorList>
    </citation>
    <scope>IDENTIFICATION</scope>
</reference>
<evidence type="ECO:0000256" key="1">
    <source>
        <dbReference type="SAM" id="MobiDB-lite"/>
    </source>
</evidence>
<feature type="compositionally biased region" description="Basic and acidic residues" evidence="1">
    <location>
        <begin position="31"/>
        <end position="42"/>
    </location>
</feature>
<sequence>MNREENRMSRFDSQMRDGSQNHGQWPNDIQNRTDQEHADRSKFKTQNQGVVDFDAKNSHWHTQEKKKSGDDHFISSLIYLILWLYLLYIS</sequence>
<dbReference type="AlphaFoldDB" id="A0A914D395"/>
<evidence type="ECO:0000256" key="2">
    <source>
        <dbReference type="SAM" id="Phobius"/>
    </source>
</evidence>
<keyword evidence="3" id="KW-1185">Reference proteome</keyword>
<dbReference type="WBParaSite" id="ACRNAN_scaffold17496.g8202.t1">
    <property type="protein sequence ID" value="ACRNAN_scaffold17496.g8202.t1"/>
    <property type="gene ID" value="ACRNAN_scaffold17496.g8202"/>
</dbReference>
<feature type="region of interest" description="Disordered" evidence="1">
    <location>
        <begin position="1"/>
        <end position="48"/>
    </location>
</feature>